<dbReference type="AlphaFoldDB" id="A0AA88RP31"/>
<proteinExistence type="inferred from homology"/>
<evidence type="ECO:0000313" key="2">
    <source>
        <dbReference type="EMBL" id="KAK2992992.1"/>
    </source>
</evidence>
<dbReference type="Pfam" id="PF03398">
    <property type="entry name" value="Ist1"/>
    <property type="match status" value="1"/>
</dbReference>
<dbReference type="Gene3D" id="1.20.1260.60">
    <property type="entry name" value="Vacuolar protein sorting-associated protein Ist1"/>
    <property type="match status" value="1"/>
</dbReference>
<organism evidence="2 3">
    <name type="scientific">Escallonia rubra</name>
    <dbReference type="NCBI Taxonomy" id="112253"/>
    <lineage>
        <taxon>Eukaryota</taxon>
        <taxon>Viridiplantae</taxon>
        <taxon>Streptophyta</taxon>
        <taxon>Embryophyta</taxon>
        <taxon>Tracheophyta</taxon>
        <taxon>Spermatophyta</taxon>
        <taxon>Magnoliopsida</taxon>
        <taxon>eudicotyledons</taxon>
        <taxon>Gunneridae</taxon>
        <taxon>Pentapetalae</taxon>
        <taxon>asterids</taxon>
        <taxon>campanulids</taxon>
        <taxon>Escalloniales</taxon>
        <taxon>Escalloniaceae</taxon>
        <taxon>Escallonia</taxon>
    </lineage>
</organism>
<reference evidence="2" key="1">
    <citation type="submission" date="2022-12" db="EMBL/GenBank/DDBJ databases">
        <title>Draft genome assemblies for two species of Escallonia (Escalloniales).</title>
        <authorList>
            <person name="Chanderbali A."/>
            <person name="Dervinis C."/>
            <person name="Anghel I."/>
            <person name="Soltis D."/>
            <person name="Soltis P."/>
            <person name="Zapata F."/>
        </authorList>
    </citation>
    <scope>NUCLEOTIDE SEQUENCE</scope>
    <source>
        <strain evidence="2">UCBG92.1500</strain>
        <tissue evidence="2">Leaf</tissue>
    </source>
</reference>
<comment type="caution">
    <text evidence="2">The sequence shown here is derived from an EMBL/GenBank/DDBJ whole genome shotgun (WGS) entry which is preliminary data.</text>
</comment>
<dbReference type="GO" id="GO:0015031">
    <property type="term" value="P:protein transport"/>
    <property type="evidence" value="ECO:0007669"/>
    <property type="project" value="InterPro"/>
</dbReference>
<dbReference type="Proteomes" id="UP001187471">
    <property type="component" value="Unassembled WGS sequence"/>
</dbReference>
<sequence length="392" mass="44489">MCFDVFHAAVGLIRGSRWRKASKCKRLIKQVKHHLLIQKNRRNAIIRQSRFDIAQLHHNGLQHIALSRVEQHYKDQCKLSAYDQIEQFCDCIYSNIRDISRHSKLSAEVKEAASSLIFASSRCGELPELHLVRKLFKNHFGEEFERDNVELLPGNIVNSQVKHNLSKISAPDNAKLQLINEIAGEYNVCLGMSKSDGENFVIEGRRLQMQPSKFEDMLRRIGSKFSIWNSYNGSASTGGSDSSKRTDLIAGHMNDDTCLSNRATSDVAPQNQERVATLDSWVENVSSKTNYTKKNNSDTRRRGPLIKNDAQYAISGGLSQENKMIGLGSSDNEQGVAVQSCTGAMEEYSEPRLSHVHPKLPDYDELVAKFKTLKKECVQRSSDNRSARWMWW</sequence>
<name>A0AA88RP31_9ASTE</name>
<dbReference type="InterPro" id="IPR042277">
    <property type="entry name" value="IST1-like"/>
</dbReference>
<accession>A0AA88RP31</accession>
<keyword evidence="3" id="KW-1185">Reference proteome</keyword>
<dbReference type="FunFam" id="1.20.1260.60:FF:000002">
    <property type="entry name" value="Vacuolar protein sorting-associated protein IST1"/>
    <property type="match status" value="1"/>
</dbReference>
<gene>
    <name evidence="2" type="ORF">RJ640_004504</name>
</gene>
<dbReference type="InterPro" id="IPR005061">
    <property type="entry name" value="Ist1"/>
</dbReference>
<dbReference type="EMBL" id="JAVXUO010000357">
    <property type="protein sequence ID" value="KAK2992992.1"/>
    <property type="molecule type" value="Genomic_DNA"/>
</dbReference>
<evidence type="ECO:0000256" key="1">
    <source>
        <dbReference type="ARBA" id="ARBA00005536"/>
    </source>
</evidence>
<dbReference type="PANTHER" id="PTHR12161">
    <property type="entry name" value="IST1 FAMILY MEMBER"/>
    <property type="match status" value="1"/>
</dbReference>
<evidence type="ECO:0008006" key="4">
    <source>
        <dbReference type="Google" id="ProtNLM"/>
    </source>
</evidence>
<protein>
    <recommendedName>
        <fullName evidence="4">IST1-like protein</fullName>
    </recommendedName>
</protein>
<dbReference type="PANTHER" id="PTHR12161:SF58">
    <property type="entry name" value="REGULATOR OF VPS4 ACTIVITY IN THE MVB PATHWAY PROTEIN"/>
    <property type="match status" value="1"/>
</dbReference>
<comment type="similarity">
    <text evidence="1">Belongs to the IST1 family.</text>
</comment>
<evidence type="ECO:0000313" key="3">
    <source>
        <dbReference type="Proteomes" id="UP001187471"/>
    </source>
</evidence>